<dbReference type="PANTHER" id="PTHR13169:SF0">
    <property type="entry name" value="UBIQUITIN-LIKE PROTEIN 3"/>
    <property type="match status" value="1"/>
</dbReference>
<dbReference type="SUPFAM" id="SSF54236">
    <property type="entry name" value="Ubiquitin-like"/>
    <property type="match status" value="1"/>
</dbReference>
<keyword evidence="4" id="KW-1185">Reference proteome</keyword>
<protein>
    <recommendedName>
        <fullName evidence="2">Ubiquitin-like domain-containing protein</fullName>
    </recommendedName>
</protein>
<dbReference type="EMBL" id="JAYKXP010000056">
    <property type="protein sequence ID" value="KAK7034649.1"/>
    <property type="molecule type" value="Genomic_DNA"/>
</dbReference>
<dbReference type="InterPro" id="IPR039540">
    <property type="entry name" value="UBL3-like_ubiquitin_dom"/>
</dbReference>
<feature type="compositionally biased region" description="Polar residues" evidence="1">
    <location>
        <begin position="63"/>
        <end position="75"/>
    </location>
</feature>
<evidence type="ECO:0000313" key="3">
    <source>
        <dbReference type="EMBL" id="KAK7034649.1"/>
    </source>
</evidence>
<dbReference type="Pfam" id="PF13881">
    <property type="entry name" value="Rad60-SLD_2"/>
    <property type="match status" value="1"/>
</dbReference>
<sequence>MNVDQSHNTLPSPSFSHTHTHTTLNTRRPSTSPGIRSTGNNITFLFDSPPIPGDSDYTGEDLVSSTSISTEQGQVTRDRAAPSSLSRTPSESRLQSLPQIHYPVLGGYSVSTSARTSYTRVDLTAEMERDETESSNRAGDVGEEQREDRREEEGGHVEDEQAQQNTTSPTPIPQTPQVSLCFLLISGKRRVMSFDPETTVGRVKELVWNAWPSDWQDEQPPTPWHLRVLHLGKILQDDDTLKGLSFAVHTPTPEIPSPTPTIVHLSVRPFGPGAPTPDDALKKKRKSIRIGRWGSTNDASEAAVIAPTDNTGSNGGNRPGGEDRREASCCGCIIC</sequence>
<evidence type="ECO:0000256" key="1">
    <source>
        <dbReference type="SAM" id="MobiDB-lite"/>
    </source>
</evidence>
<dbReference type="InterPro" id="IPR040015">
    <property type="entry name" value="UBL3-like"/>
</dbReference>
<feature type="region of interest" description="Disordered" evidence="1">
    <location>
        <begin position="298"/>
        <end position="327"/>
    </location>
</feature>
<accession>A0AAW0C7F6</accession>
<feature type="compositionally biased region" description="Basic and acidic residues" evidence="1">
    <location>
        <begin position="143"/>
        <end position="159"/>
    </location>
</feature>
<feature type="compositionally biased region" description="Polar residues" evidence="1">
    <location>
        <begin position="30"/>
        <end position="43"/>
    </location>
</feature>
<dbReference type="InterPro" id="IPR029071">
    <property type="entry name" value="Ubiquitin-like_domsf"/>
</dbReference>
<feature type="compositionally biased region" description="Low complexity" evidence="1">
    <location>
        <begin position="9"/>
        <end position="29"/>
    </location>
</feature>
<dbReference type="Gene3D" id="3.10.20.90">
    <property type="entry name" value="Phosphatidylinositol 3-kinase Catalytic Subunit, Chain A, domain 1"/>
    <property type="match status" value="1"/>
</dbReference>
<evidence type="ECO:0000313" key="4">
    <source>
        <dbReference type="Proteomes" id="UP001383192"/>
    </source>
</evidence>
<organism evidence="3 4">
    <name type="scientific">Paramarasmius palmivorus</name>
    <dbReference type="NCBI Taxonomy" id="297713"/>
    <lineage>
        <taxon>Eukaryota</taxon>
        <taxon>Fungi</taxon>
        <taxon>Dikarya</taxon>
        <taxon>Basidiomycota</taxon>
        <taxon>Agaricomycotina</taxon>
        <taxon>Agaricomycetes</taxon>
        <taxon>Agaricomycetidae</taxon>
        <taxon>Agaricales</taxon>
        <taxon>Marasmiineae</taxon>
        <taxon>Marasmiaceae</taxon>
        <taxon>Paramarasmius</taxon>
    </lineage>
</organism>
<reference evidence="3 4" key="1">
    <citation type="submission" date="2024-01" db="EMBL/GenBank/DDBJ databases">
        <title>A draft genome for a cacao thread blight-causing isolate of Paramarasmius palmivorus.</title>
        <authorList>
            <person name="Baruah I.K."/>
            <person name="Bukari Y."/>
            <person name="Amoako-Attah I."/>
            <person name="Meinhardt L.W."/>
            <person name="Bailey B.A."/>
            <person name="Cohen S.P."/>
        </authorList>
    </citation>
    <scope>NUCLEOTIDE SEQUENCE [LARGE SCALE GENOMIC DNA]</scope>
    <source>
        <strain evidence="3 4">GH-12</strain>
    </source>
</reference>
<dbReference type="PANTHER" id="PTHR13169">
    <property type="entry name" value="UBIQUITIN-LIKE PROTEIN 3 HCG-1 PROTEIN"/>
    <property type="match status" value="1"/>
</dbReference>
<feature type="compositionally biased region" description="Polar residues" evidence="1">
    <location>
        <begin position="83"/>
        <end position="98"/>
    </location>
</feature>
<evidence type="ECO:0000259" key="2">
    <source>
        <dbReference type="PROSITE" id="PS50053"/>
    </source>
</evidence>
<feature type="region of interest" description="Disordered" evidence="1">
    <location>
        <begin position="121"/>
        <end position="175"/>
    </location>
</feature>
<proteinExistence type="predicted"/>
<feature type="region of interest" description="Disordered" evidence="1">
    <location>
        <begin position="1"/>
        <end position="98"/>
    </location>
</feature>
<dbReference type="InterPro" id="IPR000626">
    <property type="entry name" value="Ubiquitin-like_dom"/>
</dbReference>
<feature type="domain" description="Ubiquitin-like" evidence="2">
    <location>
        <begin position="178"/>
        <end position="246"/>
    </location>
</feature>
<name>A0AAW0C7F6_9AGAR</name>
<dbReference type="PROSITE" id="PS50053">
    <property type="entry name" value="UBIQUITIN_2"/>
    <property type="match status" value="1"/>
</dbReference>
<dbReference type="Proteomes" id="UP001383192">
    <property type="component" value="Unassembled WGS sequence"/>
</dbReference>
<gene>
    <name evidence="3" type="ORF">VNI00_012291</name>
</gene>
<dbReference type="AlphaFoldDB" id="A0AAW0C7F6"/>
<comment type="caution">
    <text evidence="3">The sequence shown here is derived from an EMBL/GenBank/DDBJ whole genome shotgun (WGS) entry which is preliminary data.</text>
</comment>